<dbReference type="InterPro" id="IPR047111">
    <property type="entry name" value="YbaP-like"/>
</dbReference>
<dbReference type="PANTHER" id="PTHR40590">
    <property type="entry name" value="CYTOPLASMIC PROTEIN-RELATED"/>
    <property type="match status" value="1"/>
</dbReference>
<reference evidence="2 3" key="1">
    <citation type="submission" date="2018-04" db="EMBL/GenBank/DDBJ databases">
        <title>Genomic Encyclopedia of Type Strains, Phase III (KMG-III): the genomes of soil and plant-associated and newly described type strains.</title>
        <authorList>
            <person name="Whitman W."/>
        </authorList>
    </citation>
    <scope>NUCLEOTIDE SEQUENCE [LARGE SCALE GENOMIC DNA]</scope>
    <source>
        <strain evidence="2 3">MA-olki</strain>
    </source>
</reference>
<dbReference type="EMBL" id="QAYE01000005">
    <property type="protein sequence ID" value="PTW46405.1"/>
    <property type="molecule type" value="Genomic_DNA"/>
</dbReference>
<dbReference type="AlphaFoldDB" id="A0A2T5U4I2"/>
<accession>A0A2T5U4I2</accession>
<comment type="caution">
    <text evidence="2">The sequence shown here is derived from an EMBL/GenBank/DDBJ whole genome shotgun (WGS) entry which is preliminary data.</text>
</comment>
<gene>
    <name evidence="2" type="ORF">C8J25_105185</name>
</gene>
<dbReference type="PANTHER" id="PTHR40590:SF1">
    <property type="entry name" value="CYTOPLASMIC PROTEIN"/>
    <property type="match status" value="1"/>
</dbReference>
<dbReference type="Pfam" id="PF01963">
    <property type="entry name" value="TraB_PrgY_gumN"/>
    <property type="match status" value="1"/>
</dbReference>
<evidence type="ECO:0000256" key="1">
    <source>
        <dbReference type="SAM" id="SignalP"/>
    </source>
</evidence>
<protein>
    <recommendedName>
        <fullName evidence="4">TraB family protein</fullName>
    </recommendedName>
</protein>
<proteinExistence type="predicted"/>
<evidence type="ECO:0000313" key="3">
    <source>
        <dbReference type="Proteomes" id="UP000244013"/>
    </source>
</evidence>
<evidence type="ECO:0008006" key="4">
    <source>
        <dbReference type="Google" id="ProtNLM"/>
    </source>
</evidence>
<dbReference type="CDD" id="cd14789">
    <property type="entry name" value="Tiki"/>
    <property type="match status" value="1"/>
</dbReference>
<sequence>MGCTNDKDALPLKLFSKIVSFRSALSAIAMAFALPACAQVAPKPAQAANDADPALWVVKDKDTTIYLFGTIHVLKPGMTWFDEAVKTAFDRSNQVVLELVMPDPAKMQSLVMATGVSKDGPTLTEQLPADKRAAYAKAVTDLGLPANAFDRFKPWLAATNLSIAPLSKLGYDAANGPEQVITAAAKAAGKPVIGLETAEQQLGYFGGLSQKAQIQFLGSTIDELPKLESTMATMVDEWAKGDPEALAKEMNDSLKDSPEVAKVLLVDRNARWAEWVKTRLGTPGTVFIAVGAGHLAGKDSVQAQLAKLGVKAERVRY</sequence>
<evidence type="ECO:0000313" key="2">
    <source>
        <dbReference type="EMBL" id="PTW46405.1"/>
    </source>
</evidence>
<dbReference type="InterPro" id="IPR002816">
    <property type="entry name" value="TraB/PrgY/GumN_fam"/>
</dbReference>
<name>A0A2T5U4I2_9SPHN</name>
<organism evidence="2 3">
    <name type="scientific">Sphingomonas faeni</name>
    <dbReference type="NCBI Taxonomy" id="185950"/>
    <lineage>
        <taxon>Bacteria</taxon>
        <taxon>Pseudomonadati</taxon>
        <taxon>Pseudomonadota</taxon>
        <taxon>Alphaproteobacteria</taxon>
        <taxon>Sphingomonadales</taxon>
        <taxon>Sphingomonadaceae</taxon>
        <taxon>Sphingomonas</taxon>
    </lineage>
</organism>
<keyword evidence="1" id="KW-0732">Signal</keyword>
<dbReference type="Proteomes" id="UP000244013">
    <property type="component" value="Unassembled WGS sequence"/>
</dbReference>
<feature type="signal peptide" evidence="1">
    <location>
        <begin position="1"/>
        <end position="38"/>
    </location>
</feature>
<feature type="chain" id="PRO_5015437303" description="TraB family protein" evidence="1">
    <location>
        <begin position="39"/>
        <end position="317"/>
    </location>
</feature>